<protein>
    <submittedName>
        <fullName evidence="3">Cysteine proteases</fullName>
    </submittedName>
</protein>
<dbReference type="Proteomes" id="UP000032309">
    <property type="component" value="Unassembled WGS sequence"/>
</dbReference>
<reference evidence="4" key="1">
    <citation type="journal article" date="2015" name="Genome Announc.">
        <title>Draft Genome Sequence of an Anaerobic Ammonium-Oxidizing Bacterium, "Candidatus Brocadia sinica".</title>
        <authorList>
            <person name="Oshiki M."/>
            <person name="Shinyako-Hata K."/>
            <person name="Satoh H."/>
            <person name="Okabe S."/>
        </authorList>
    </citation>
    <scope>NUCLEOTIDE SEQUENCE [LARGE SCALE GENOMIC DNA]</scope>
    <source>
        <strain evidence="4">JPN1</strain>
    </source>
</reference>
<evidence type="ECO:0000256" key="1">
    <source>
        <dbReference type="SAM" id="SignalP"/>
    </source>
</evidence>
<keyword evidence="3" id="KW-0378">Hydrolase</keyword>
<proteinExistence type="predicted"/>
<dbReference type="GO" id="GO:0008233">
    <property type="term" value="F:peptidase activity"/>
    <property type="evidence" value="ECO:0007669"/>
    <property type="project" value="UniProtKB-KW"/>
</dbReference>
<comment type="caution">
    <text evidence="3">The sequence shown here is derived from an EMBL/GenBank/DDBJ whole genome shotgun (WGS) entry which is preliminary data.</text>
</comment>
<name>A0ABQ0JSB9_9BACT</name>
<keyword evidence="1" id="KW-0732">Signal</keyword>
<dbReference type="InterPro" id="IPR038765">
    <property type="entry name" value="Papain-like_cys_pep_sf"/>
</dbReference>
<accession>A0ABQ0JSB9</accession>
<dbReference type="EMBL" id="BAFN01000001">
    <property type="protein sequence ID" value="GAN31626.1"/>
    <property type="molecule type" value="Genomic_DNA"/>
</dbReference>
<feature type="chain" id="PRO_5045356673" evidence="1">
    <location>
        <begin position="28"/>
        <end position="336"/>
    </location>
</feature>
<dbReference type="GO" id="GO:0006508">
    <property type="term" value="P:proteolysis"/>
    <property type="evidence" value="ECO:0007669"/>
    <property type="project" value="UniProtKB-KW"/>
</dbReference>
<dbReference type="PANTHER" id="PTHR38339:SF1">
    <property type="entry name" value="TRANSGLUTAMINASE-LIKE DOMAIN-CONTAINING PROTEIN"/>
    <property type="match status" value="1"/>
</dbReference>
<dbReference type="RefSeq" id="WP_082058936.1">
    <property type="nucleotide sequence ID" value="NZ_BAFN01000001.1"/>
</dbReference>
<dbReference type="PANTHER" id="PTHR38339">
    <property type="entry name" value="TRANSGLUTAMINASE DOMAIN PROTEIN"/>
    <property type="match status" value="1"/>
</dbReference>
<sequence>MKPRIACAVACLIIFCIFFLEVSEATNAPKIRILEFTYIARVDDIPEGTKQISIWLPYPKNDANQKITPLRISAPCPASINKDGKYGNYILYLTVANPACRSIKVEMKFRVKRREYIRRDFDQMHIRIRNDFDPMMQRWLQPDRLVPIDDRIKILAEDVTRGKTSNLEKARAINDYTIASLTYDKSGTGWGRGDICYACDVRRGNCTDFHAVFIGFCRAVGIPAKFAIGFPLPAERGQGEIAGYHCWAEFYLKGYGWVPVDVSEAYKDPARREYFFGAHDENRVQFTIGRDIVLNPPQNGKPLNYFIYPYVEVDGKPFSSVQYKFLFKDLAIKNAN</sequence>
<evidence type="ECO:0000259" key="2">
    <source>
        <dbReference type="SMART" id="SM00460"/>
    </source>
</evidence>
<keyword evidence="3" id="KW-0645">Protease</keyword>
<gene>
    <name evidence="3" type="ORF">BROSI_A0127</name>
</gene>
<feature type="domain" description="Transglutaminase-like" evidence="2">
    <location>
        <begin position="198"/>
        <end position="264"/>
    </location>
</feature>
<dbReference type="InterPro" id="IPR002931">
    <property type="entry name" value="Transglutaminase-like"/>
</dbReference>
<dbReference type="SMART" id="SM00460">
    <property type="entry name" value="TGc"/>
    <property type="match status" value="1"/>
</dbReference>
<dbReference type="SUPFAM" id="SSF54001">
    <property type="entry name" value="Cysteine proteinases"/>
    <property type="match status" value="1"/>
</dbReference>
<feature type="signal peptide" evidence="1">
    <location>
        <begin position="1"/>
        <end position="27"/>
    </location>
</feature>
<evidence type="ECO:0000313" key="3">
    <source>
        <dbReference type="EMBL" id="GAN31626.1"/>
    </source>
</evidence>
<organism evidence="3 4">
    <name type="scientific">Candidatus Brocadia sinica JPN1</name>
    <dbReference type="NCBI Taxonomy" id="1197129"/>
    <lineage>
        <taxon>Bacteria</taxon>
        <taxon>Pseudomonadati</taxon>
        <taxon>Planctomycetota</taxon>
        <taxon>Candidatus Brocadiia</taxon>
        <taxon>Candidatus Brocadiales</taxon>
        <taxon>Candidatus Brocadiaceae</taxon>
        <taxon>Candidatus Brocadia</taxon>
    </lineage>
</organism>
<keyword evidence="4" id="KW-1185">Reference proteome</keyword>
<evidence type="ECO:0000313" key="4">
    <source>
        <dbReference type="Proteomes" id="UP000032309"/>
    </source>
</evidence>
<dbReference type="Pfam" id="PF01841">
    <property type="entry name" value="Transglut_core"/>
    <property type="match status" value="1"/>
</dbReference>
<dbReference type="Gene3D" id="3.10.620.30">
    <property type="match status" value="1"/>
</dbReference>